<feature type="domain" description="Tag1 middle barrel-like" evidence="5">
    <location>
        <begin position="280"/>
        <end position="438"/>
    </location>
</feature>
<feature type="compositionally biased region" description="Polar residues" evidence="1">
    <location>
        <begin position="13"/>
        <end position="32"/>
    </location>
</feature>
<keyword evidence="7" id="KW-1185">Reference proteome</keyword>
<feature type="domain" description="Tag1 C-terminal" evidence="4">
    <location>
        <begin position="499"/>
        <end position="608"/>
    </location>
</feature>
<proteinExistence type="predicted"/>
<keyword evidence="2" id="KW-1133">Transmembrane helix</keyword>
<evidence type="ECO:0000259" key="3">
    <source>
        <dbReference type="Pfam" id="PF20775"/>
    </source>
</evidence>
<dbReference type="InterPro" id="IPR055010">
    <property type="entry name" value="Tag1_M"/>
</dbReference>
<dbReference type="Pfam" id="PF20775">
    <property type="entry name" value="Tag1_N"/>
    <property type="match status" value="1"/>
</dbReference>
<evidence type="ECO:0000256" key="1">
    <source>
        <dbReference type="SAM" id="MobiDB-lite"/>
    </source>
</evidence>
<reference evidence="7" key="1">
    <citation type="submission" date="2016-03" db="EMBL/GenBank/DDBJ databases">
        <authorList>
            <person name="Devillers Hugo."/>
        </authorList>
    </citation>
    <scope>NUCLEOTIDE SEQUENCE [LARGE SCALE GENOMIC DNA]</scope>
</reference>
<keyword evidence="2" id="KW-0472">Membrane</keyword>
<name>A0A1G4JJJ9_9SACH</name>
<feature type="region of interest" description="Disordered" evidence="1">
    <location>
        <begin position="1"/>
        <end position="32"/>
    </location>
</feature>
<feature type="transmembrane region" description="Helical" evidence="2">
    <location>
        <begin position="46"/>
        <end position="64"/>
    </location>
</feature>
<dbReference type="EMBL" id="LT598481">
    <property type="protein sequence ID" value="SCU90664.1"/>
    <property type="molecule type" value="Genomic_DNA"/>
</dbReference>
<dbReference type="AlphaFoldDB" id="A0A1G4JJJ9"/>
<keyword evidence="2" id="KW-0812">Transmembrane</keyword>
<sequence length="610" mass="68578">MSAHVEAEDLEQQPLQTGNSTNYGASLSQPQENDIKHPSLRVRRNLIAITVICLILGAVGLYVSRFIPSTDIIQAYYDDATKIKIHSISYEGWDSEPQEVHSIKKGVFALKEGDSYKYLKLRAKVGVQFDHDQALAISNSSTDARRKKAFLKFSSQSLVRTLCFDLNNMKAYNDNATASLGLGSVRIPQTVCVDLRANKTTELDLPIVVYPDTENIASVIIKIWKRKFHELNLWSSFDVTLSKWGLPIGRVLIPRLDWNELFDWRQVQSYVDEMQDILKEPIKVDDLEITDSDEAVNFHIATSYTCPERFKDILTAQKNSVIPPMSWKVRMPGCDGSEPIFLQNADFQTPSIPVKVLFSPGPTAINITGQIYGPLPDELLYQVCDSDEENVVTPINLFLKNVFNSTESVKFDISGHHADRTNNSIVPKCFLDEILPSILQEIHANLTLNSDQLVEQVSIDGMKLKWVQRGWDEKNLEVKGKVNILVNLPYYSAAHSKGQETVSIKKIKGLTKVFHNDVHFVSVPMDVWLNAESEIVKSEEQIQLRVSFDIAGQNVVVEDKIELTKCLNEILVKGQAQVYVEGKLDLMMDTKLGSIVLLGLKGDGNTVIRT</sequence>
<evidence type="ECO:0000313" key="7">
    <source>
        <dbReference type="Proteomes" id="UP000191144"/>
    </source>
</evidence>
<feature type="domain" description="Tag1 N-terminal" evidence="3">
    <location>
        <begin position="68"/>
        <end position="264"/>
    </location>
</feature>
<evidence type="ECO:0000313" key="6">
    <source>
        <dbReference type="EMBL" id="SCU90664.1"/>
    </source>
</evidence>
<accession>A0A1G4JJJ9</accession>
<dbReference type="Pfam" id="PF22787">
    <property type="entry name" value="Tag1_M"/>
    <property type="match status" value="1"/>
</dbReference>
<evidence type="ECO:0000256" key="2">
    <source>
        <dbReference type="SAM" id="Phobius"/>
    </source>
</evidence>
<evidence type="ECO:0000259" key="5">
    <source>
        <dbReference type="Pfam" id="PF22787"/>
    </source>
</evidence>
<evidence type="ECO:0000259" key="4">
    <source>
        <dbReference type="Pfam" id="PF22786"/>
    </source>
</evidence>
<dbReference type="InterPro" id="IPR055011">
    <property type="entry name" value="Tag1_C"/>
</dbReference>
<gene>
    <name evidence="6" type="ORF">LAME_0E09538G</name>
</gene>
<organism evidence="6 7">
    <name type="scientific">Lachancea meyersii CBS 8951</name>
    <dbReference type="NCBI Taxonomy" id="1266667"/>
    <lineage>
        <taxon>Eukaryota</taxon>
        <taxon>Fungi</taxon>
        <taxon>Dikarya</taxon>
        <taxon>Ascomycota</taxon>
        <taxon>Saccharomycotina</taxon>
        <taxon>Saccharomycetes</taxon>
        <taxon>Saccharomycetales</taxon>
        <taxon>Saccharomycetaceae</taxon>
        <taxon>Lachancea</taxon>
    </lineage>
</organism>
<dbReference type="InterPro" id="IPR055012">
    <property type="entry name" value="Tag1_N"/>
</dbReference>
<dbReference type="OrthoDB" id="5596576at2759"/>
<protein>
    <submittedName>
        <fullName evidence="6">LAME_0E09538g1_1</fullName>
    </submittedName>
</protein>
<dbReference type="Proteomes" id="UP000191144">
    <property type="component" value="Chromosome E"/>
</dbReference>
<dbReference type="Pfam" id="PF22786">
    <property type="entry name" value="Tag1_C"/>
    <property type="match status" value="1"/>
</dbReference>